<organism evidence="1 2">
    <name type="scientific">Borrelia anserina Es</name>
    <dbReference type="NCBI Taxonomy" id="1365188"/>
    <lineage>
        <taxon>Bacteria</taxon>
        <taxon>Pseudomonadati</taxon>
        <taxon>Spirochaetota</taxon>
        <taxon>Spirochaetia</taxon>
        <taxon>Spirochaetales</taxon>
        <taxon>Borreliaceae</taxon>
        <taxon>Borrelia</taxon>
    </lineage>
</organism>
<evidence type="ECO:0000313" key="1">
    <source>
        <dbReference type="EMBL" id="APR64986.1"/>
    </source>
</evidence>
<dbReference type="Proteomes" id="UP000185502">
    <property type="component" value="Chromosome"/>
</dbReference>
<name>A0ABM6FUX8_BORAN</name>
<reference evidence="1" key="1">
    <citation type="submission" date="2015-12" db="EMBL/GenBank/DDBJ databases">
        <title>Chromosome of the avian spirochetosis agent Borrelia anserina Es.</title>
        <authorList>
            <person name="Elbir H."/>
            <person name="Sitlani P."/>
            <person name="Bergstroem S."/>
            <person name="Barbour A.G."/>
        </authorList>
    </citation>
    <scope>NUCLEOTIDE SEQUENCE [LARGE SCALE GENOMIC DNA]</scope>
    <source>
        <strain evidence="1">Es</strain>
    </source>
</reference>
<evidence type="ECO:0008006" key="3">
    <source>
        <dbReference type="Google" id="ProtNLM"/>
    </source>
</evidence>
<keyword evidence="2" id="KW-1185">Reference proteome</keyword>
<evidence type="ECO:0000313" key="2">
    <source>
        <dbReference type="Proteomes" id="UP000185502"/>
    </source>
</evidence>
<accession>A0ABM6FUX8</accession>
<gene>
    <name evidence="1" type="ORF">N187_02660</name>
</gene>
<proteinExistence type="predicted"/>
<dbReference type="EMBL" id="CP013704">
    <property type="protein sequence ID" value="APR64986.1"/>
    <property type="molecule type" value="Genomic_DNA"/>
</dbReference>
<sequence>MKRFLIFIILFLLFFSTSYAKVLYFSAGFTTQISIESLYLFNKETGTVLDKLMSPRLFPILRDFQGNFLPRLNVFEDNLSNLYDSFQQNLAILFQFYRKNQNKASQVDNGINKFNLDDLEPLINSTHDLRKFLLELRKLDKEKLLKNLDRVGLNMREFLTQLEETTKQALELNDVIFDQLSEFGIGSLDDFTVLWNDVSTSGTVLNESLRQKLSPLFSAGFQGYFQIGFPIFISDFYYGFELGFGFNLGRMMIPDLNLLKSPYDFDLGFGVMPRLFIKYDIYYLAATLFAGFGDRSLVIDPLYVGNLLGHSRVTNPFNIIESGLRLRLVFINLESSVLFSINDLKYRDLRVGLGFEIPVII</sequence>
<dbReference type="RefSeq" id="WP_025419712.1">
    <property type="nucleotide sequence ID" value="NZ_CP013704.1"/>
</dbReference>
<protein>
    <recommendedName>
        <fullName evidence="3">Outer membrane protein</fullName>
    </recommendedName>
</protein>